<evidence type="ECO:0000256" key="5">
    <source>
        <dbReference type="ARBA" id="ARBA00023237"/>
    </source>
</evidence>
<evidence type="ECO:0000256" key="6">
    <source>
        <dbReference type="SAM" id="SignalP"/>
    </source>
</evidence>
<evidence type="ECO:0000256" key="4">
    <source>
        <dbReference type="ARBA" id="ARBA00023136"/>
    </source>
</evidence>
<proteinExistence type="inferred from homology"/>
<comment type="caution">
    <text evidence="9">The sequence shown here is derived from an EMBL/GenBank/DDBJ whole genome shotgun (WGS) entry which is preliminary data.</text>
</comment>
<evidence type="ECO:0000256" key="3">
    <source>
        <dbReference type="ARBA" id="ARBA00022729"/>
    </source>
</evidence>
<dbReference type="InterPro" id="IPR011990">
    <property type="entry name" value="TPR-like_helical_dom_sf"/>
</dbReference>
<evidence type="ECO:0000313" key="10">
    <source>
        <dbReference type="Proteomes" id="UP000290204"/>
    </source>
</evidence>
<dbReference type="Pfam" id="PF07980">
    <property type="entry name" value="SusD_RagB"/>
    <property type="match status" value="1"/>
</dbReference>
<dbReference type="InterPro" id="IPR012944">
    <property type="entry name" value="SusD_RagB_dom"/>
</dbReference>
<accession>A0A4Q1CDJ5</accession>
<feature type="signal peptide" evidence="6">
    <location>
        <begin position="1"/>
        <end position="21"/>
    </location>
</feature>
<comment type="similarity">
    <text evidence="2">Belongs to the SusD family.</text>
</comment>
<dbReference type="RefSeq" id="WP_129132671.1">
    <property type="nucleotide sequence ID" value="NZ_SDHW01000008.1"/>
</dbReference>
<dbReference type="Gene3D" id="1.25.40.390">
    <property type="match status" value="1"/>
</dbReference>
<dbReference type="AlphaFoldDB" id="A0A4Q1CDJ5"/>
<protein>
    <submittedName>
        <fullName evidence="9">RagB/SusD family nutrient uptake outer membrane protein</fullName>
    </submittedName>
</protein>
<organism evidence="9 10">
    <name type="scientific">Lacibacter luteus</name>
    <dbReference type="NCBI Taxonomy" id="2508719"/>
    <lineage>
        <taxon>Bacteria</taxon>
        <taxon>Pseudomonadati</taxon>
        <taxon>Bacteroidota</taxon>
        <taxon>Chitinophagia</taxon>
        <taxon>Chitinophagales</taxon>
        <taxon>Chitinophagaceae</taxon>
        <taxon>Lacibacter</taxon>
    </lineage>
</organism>
<dbReference type="EMBL" id="SDHW01000008">
    <property type="protein sequence ID" value="RXK57747.1"/>
    <property type="molecule type" value="Genomic_DNA"/>
</dbReference>
<reference evidence="9 10" key="1">
    <citation type="submission" date="2019-01" db="EMBL/GenBank/DDBJ databases">
        <title>Lacibacter sp. strain TTM-7.</title>
        <authorList>
            <person name="Chen W.-M."/>
        </authorList>
    </citation>
    <scope>NUCLEOTIDE SEQUENCE [LARGE SCALE GENOMIC DNA]</scope>
    <source>
        <strain evidence="9 10">TTM-7</strain>
    </source>
</reference>
<sequence>MKKIFNGLFLLAMIVSMNACKKLELAPEDYYASGNFWKTAAQVDGAMVGLHNQLRGFQFTFFTLAELRGGVFKDATGATGTSSLNSANIIRQDLRESSSGVSSWAGLYGPIFQVNLFIYNVEKADFLAEADKKYYLGQAYGIRAYYYFHLYRTYGRVPLATEPKVLTNTPTSAEQAYLARTKTEKESLDFIKADVERSATNFGTNYTVKFSKAMWSLLATQMLKAEVYLWSAKVKIDGAAPTTTTADLATARTAVEDVIARTAKLNSFADVFKYGNKGNNEVIFAMRYQVGEATNNYGQFIYAQTDPMSSFVTVGGAPLTSDQAGASAADPLKIAGGGTIIRYEYKYDLFTKYDTATDLRARSTFFDFYRTPTATASNKFVNLRKFLGTIDGTNRSFADDVPVYRWAEALLILAEIKNKQGQDPSVEINAVRQRAYGSNPYPVYVNGSFEANEITIFEERGKEFVAEGKRWYDLRRMQDATGDPLAFRTDLPLIGVLDKATQSYKLLWPIDRSTLNQDPTLEQNIGYPGT</sequence>
<dbReference type="SUPFAM" id="SSF48452">
    <property type="entry name" value="TPR-like"/>
    <property type="match status" value="1"/>
</dbReference>
<name>A0A4Q1CDJ5_9BACT</name>
<feature type="chain" id="PRO_5020350933" evidence="6">
    <location>
        <begin position="22"/>
        <end position="530"/>
    </location>
</feature>
<dbReference type="OrthoDB" id="5694214at2"/>
<keyword evidence="3 6" id="KW-0732">Signal</keyword>
<keyword evidence="10" id="KW-1185">Reference proteome</keyword>
<dbReference type="Pfam" id="PF14322">
    <property type="entry name" value="SusD-like_3"/>
    <property type="match status" value="1"/>
</dbReference>
<dbReference type="CDD" id="cd08977">
    <property type="entry name" value="SusD"/>
    <property type="match status" value="1"/>
</dbReference>
<keyword evidence="4" id="KW-0472">Membrane</keyword>
<evidence type="ECO:0000256" key="2">
    <source>
        <dbReference type="ARBA" id="ARBA00006275"/>
    </source>
</evidence>
<evidence type="ECO:0000313" key="9">
    <source>
        <dbReference type="EMBL" id="RXK57747.1"/>
    </source>
</evidence>
<gene>
    <name evidence="9" type="ORF">ESA94_19700</name>
</gene>
<comment type="subcellular location">
    <subcellularLocation>
        <location evidence="1">Cell outer membrane</location>
    </subcellularLocation>
</comment>
<feature type="domain" description="SusD-like N-terminal" evidence="8">
    <location>
        <begin position="82"/>
        <end position="206"/>
    </location>
</feature>
<keyword evidence="5" id="KW-0998">Cell outer membrane</keyword>
<evidence type="ECO:0000259" key="8">
    <source>
        <dbReference type="Pfam" id="PF14322"/>
    </source>
</evidence>
<evidence type="ECO:0000256" key="1">
    <source>
        <dbReference type="ARBA" id="ARBA00004442"/>
    </source>
</evidence>
<dbReference type="GO" id="GO:0009279">
    <property type="term" value="C:cell outer membrane"/>
    <property type="evidence" value="ECO:0007669"/>
    <property type="project" value="UniProtKB-SubCell"/>
</dbReference>
<dbReference type="Proteomes" id="UP000290204">
    <property type="component" value="Unassembled WGS sequence"/>
</dbReference>
<dbReference type="InterPro" id="IPR033985">
    <property type="entry name" value="SusD-like_N"/>
</dbReference>
<feature type="domain" description="RagB/SusD" evidence="7">
    <location>
        <begin position="371"/>
        <end position="527"/>
    </location>
</feature>
<evidence type="ECO:0000259" key="7">
    <source>
        <dbReference type="Pfam" id="PF07980"/>
    </source>
</evidence>